<evidence type="ECO:0000313" key="6">
    <source>
        <dbReference type="Proteomes" id="UP000002601"/>
    </source>
</evidence>
<gene>
    <name evidence="5" type="ordered locus">Desal_0879</name>
</gene>
<dbReference type="HOGENOM" id="CLU_000445_107_27_7"/>
<dbReference type="Gene3D" id="1.20.120.1530">
    <property type="match status" value="1"/>
</dbReference>
<dbReference type="SUPFAM" id="SSF55785">
    <property type="entry name" value="PYP-like sensor domain (PAS domain)"/>
    <property type="match status" value="1"/>
</dbReference>
<sequence length="690" mass="73791">MIIAFGVISLLIAALGLFAAAKLESVGALTDSLYKRPYAVSTAMLRIDVNLMRIQNEMSQIITSYDKLRIAKHRKNIDNFNAEIINDFELVADRAPDDRDKLSVLTKLYDRMSSLQQDLINTHEKGALRSVIKAERDKEAKLHGELEAGMEKFIASAEKTAASFNANAGESVAQTGNILRAMVGVAFIFSIVIALWILRSVHRALGKDPAELEQVVGKVAEGHFDFESDDKACGVYLKVLSLVDSLKNFQKDTDEIITAIEKGELERKGDASGYTGGFATMIEGVNTLVTLYCALLNSLPVGVLTRGHDRKILFLNKAGVDIAGVSSFKGKHCDQVFGTEACRQGRCIPEQCMDSNSKQNFETTAKTSTGTYEISSSASAIVNREGKTVGALEILIDQTEIKAVQNRIVEVANAADRISTRLATSSEELAAQIEQVGRGADIQQQRVSETATAIEEMNATVLEVARNAADATMQSEQAADKARDGAGLVGEVVTSINQVNGIAGELQGNMLELGKQADSIGGIMTVILDIADQTNLLALNAAIEAARAGEAGRGFAVVADEVRKLAEKTMTATSEVGDSIKAIQKSSEINIRQVESAVEQVSAATTQANESGIVLADIVNVSSESSALISSIAAAAEEQSATSEQINSAVEEVNRIVNETSAGMIESSRAVQELNALAQDLRGMLERLNA</sequence>
<feature type="domain" description="Methyl-accepting transducer" evidence="4">
    <location>
        <begin position="418"/>
        <end position="654"/>
    </location>
</feature>
<evidence type="ECO:0000259" key="4">
    <source>
        <dbReference type="PROSITE" id="PS50111"/>
    </source>
</evidence>
<dbReference type="Proteomes" id="UP000002601">
    <property type="component" value="Chromosome"/>
</dbReference>
<evidence type="ECO:0000313" key="5">
    <source>
        <dbReference type="EMBL" id="ACS78945.1"/>
    </source>
</evidence>
<accession>C6BZN8</accession>
<dbReference type="InterPro" id="IPR024478">
    <property type="entry name" value="HlyB_4HB_MCP"/>
</dbReference>
<organism evidence="5 6">
    <name type="scientific">Maridesulfovibrio salexigens (strain ATCC 14822 / DSM 2638 / NCIMB 8403 / VKM B-1763)</name>
    <name type="common">Desulfovibrio salexigens</name>
    <dbReference type="NCBI Taxonomy" id="526222"/>
    <lineage>
        <taxon>Bacteria</taxon>
        <taxon>Pseudomonadati</taxon>
        <taxon>Thermodesulfobacteriota</taxon>
        <taxon>Desulfovibrionia</taxon>
        <taxon>Desulfovibrionales</taxon>
        <taxon>Desulfovibrionaceae</taxon>
        <taxon>Maridesulfovibrio</taxon>
    </lineage>
</organism>
<dbReference type="GO" id="GO:0016020">
    <property type="term" value="C:membrane"/>
    <property type="evidence" value="ECO:0007669"/>
    <property type="project" value="InterPro"/>
</dbReference>
<dbReference type="GO" id="GO:0007165">
    <property type="term" value="P:signal transduction"/>
    <property type="evidence" value="ECO:0007669"/>
    <property type="project" value="UniProtKB-KW"/>
</dbReference>
<dbReference type="SMART" id="SM00283">
    <property type="entry name" value="MA"/>
    <property type="match status" value="1"/>
</dbReference>
<keyword evidence="1 2" id="KW-0807">Transducer</keyword>
<name>C6BZN8_MARSD</name>
<dbReference type="InterPro" id="IPR035965">
    <property type="entry name" value="PAS-like_dom_sf"/>
</dbReference>
<keyword evidence="3" id="KW-0472">Membrane</keyword>
<dbReference type="PANTHER" id="PTHR32089">
    <property type="entry name" value="METHYL-ACCEPTING CHEMOTAXIS PROTEIN MCPB"/>
    <property type="match status" value="1"/>
</dbReference>
<dbReference type="Pfam" id="PF08448">
    <property type="entry name" value="PAS_4"/>
    <property type="match status" value="1"/>
</dbReference>
<dbReference type="AlphaFoldDB" id="C6BZN8"/>
<dbReference type="Gene3D" id="1.10.287.950">
    <property type="entry name" value="Methyl-accepting chemotaxis protein"/>
    <property type="match status" value="1"/>
</dbReference>
<dbReference type="EMBL" id="CP001649">
    <property type="protein sequence ID" value="ACS78945.1"/>
    <property type="molecule type" value="Genomic_DNA"/>
</dbReference>
<dbReference type="PROSITE" id="PS50111">
    <property type="entry name" value="CHEMOTAXIS_TRANSDUC_2"/>
    <property type="match status" value="1"/>
</dbReference>
<dbReference type="STRING" id="526222.Desal_0879"/>
<evidence type="ECO:0000256" key="2">
    <source>
        <dbReference type="PROSITE-ProRule" id="PRU00284"/>
    </source>
</evidence>
<keyword evidence="6" id="KW-1185">Reference proteome</keyword>
<proteinExistence type="predicted"/>
<keyword evidence="3" id="KW-0812">Transmembrane</keyword>
<evidence type="ECO:0000256" key="1">
    <source>
        <dbReference type="ARBA" id="ARBA00023224"/>
    </source>
</evidence>
<feature type="transmembrane region" description="Helical" evidence="3">
    <location>
        <begin position="178"/>
        <end position="198"/>
    </location>
</feature>
<dbReference type="eggNOG" id="COG0840">
    <property type="taxonomic scope" value="Bacteria"/>
</dbReference>
<keyword evidence="3" id="KW-1133">Transmembrane helix</keyword>
<dbReference type="Pfam" id="PF12729">
    <property type="entry name" value="4HB_MCP_1"/>
    <property type="match status" value="1"/>
</dbReference>
<reference evidence="5 6" key="1">
    <citation type="submission" date="2009-06" db="EMBL/GenBank/DDBJ databases">
        <title>Complete sequence of Desulfovibrio salexigens DSM 2638.</title>
        <authorList>
            <consortium name="US DOE Joint Genome Institute"/>
            <person name="Lucas S."/>
            <person name="Copeland A."/>
            <person name="Lapidus A."/>
            <person name="Glavina del Rio T."/>
            <person name="Tice H."/>
            <person name="Bruce D."/>
            <person name="Goodwin L."/>
            <person name="Pitluck S."/>
            <person name="Munk A.C."/>
            <person name="Brettin T."/>
            <person name="Detter J.C."/>
            <person name="Han C."/>
            <person name="Tapia R."/>
            <person name="Larimer F."/>
            <person name="Land M."/>
            <person name="Hauser L."/>
            <person name="Kyrpides N."/>
            <person name="Anderson I."/>
            <person name="Wall J.D."/>
            <person name="Arkin A.P."/>
            <person name="Dehal P."/>
            <person name="Chivian D."/>
            <person name="Giles B."/>
            <person name="Hazen T.C."/>
        </authorList>
    </citation>
    <scope>NUCLEOTIDE SEQUENCE [LARGE SCALE GENOMIC DNA]</scope>
    <source>
        <strain evidence="6">ATCC 14822 / DSM 2638 / NCIMB 8403 / VKM B-1763</strain>
    </source>
</reference>
<dbReference type="InterPro" id="IPR013656">
    <property type="entry name" value="PAS_4"/>
</dbReference>
<evidence type="ECO:0000256" key="3">
    <source>
        <dbReference type="SAM" id="Phobius"/>
    </source>
</evidence>
<dbReference type="Pfam" id="PF00015">
    <property type="entry name" value="MCPsignal"/>
    <property type="match status" value="1"/>
</dbReference>
<dbReference type="CDD" id="cd11386">
    <property type="entry name" value="MCP_signal"/>
    <property type="match status" value="1"/>
</dbReference>
<dbReference type="KEGG" id="dsa:Desal_0879"/>
<dbReference type="InterPro" id="IPR004089">
    <property type="entry name" value="MCPsignal_dom"/>
</dbReference>
<dbReference type="Gene3D" id="3.30.450.20">
    <property type="entry name" value="PAS domain"/>
    <property type="match status" value="1"/>
</dbReference>
<dbReference type="SUPFAM" id="SSF58104">
    <property type="entry name" value="Methyl-accepting chemotaxis protein (MCP) signaling domain"/>
    <property type="match status" value="1"/>
</dbReference>
<dbReference type="PANTHER" id="PTHR32089:SF112">
    <property type="entry name" value="LYSOZYME-LIKE PROTEIN-RELATED"/>
    <property type="match status" value="1"/>
</dbReference>
<protein>
    <submittedName>
        <fullName evidence="5">Methyl-accepting chemotaxis sensory transducer</fullName>
    </submittedName>
</protein>